<comment type="subcellular location">
    <subcellularLocation>
        <location evidence="1">Cytoplasm</location>
    </subcellularLocation>
</comment>
<dbReference type="EMBL" id="CAJPIN010003582">
    <property type="protein sequence ID" value="CAG2056251.1"/>
    <property type="molecule type" value="Genomic_DNA"/>
</dbReference>
<organism evidence="5 6">
    <name type="scientific">Timema podura</name>
    <name type="common">Walking stick</name>
    <dbReference type="NCBI Taxonomy" id="61482"/>
    <lineage>
        <taxon>Eukaryota</taxon>
        <taxon>Metazoa</taxon>
        <taxon>Ecdysozoa</taxon>
        <taxon>Arthropoda</taxon>
        <taxon>Hexapoda</taxon>
        <taxon>Insecta</taxon>
        <taxon>Pterygota</taxon>
        <taxon>Neoptera</taxon>
        <taxon>Polyneoptera</taxon>
        <taxon>Phasmatodea</taxon>
        <taxon>Timematodea</taxon>
        <taxon>Timematoidea</taxon>
        <taxon>Timematidae</taxon>
        <taxon>Timema</taxon>
    </lineage>
</organism>
<dbReference type="InterPro" id="IPR009001">
    <property type="entry name" value="Transl_elong_EF1A/Init_IF2_C"/>
</dbReference>
<evidence type="ECO:0000256" key="3">
    <source>
        <dbReference type="ARBA" id="ARBA00023134"/>
    </source>
</evidence>
<feature type="compositionally biased region" description="Polar residues" evidence="4">
    <location>
        <begin position="247"/>
        <end position="260"/>
    </location>
</feature>
<sequence>MASLLLTQLTALKSYRTKLCPLDDGKFLPVLVQSMHRNKVPCRVVRASQSASLGLNKCVPGLRAGMVLLSTSREPTGCFFFQATICVLYHTTAIYPGFQTTVHIGNIRQTAVIEGIMATGGIHTNDQASALFRFVRHPEYVKEGMRLLFREGRTKGIGKITQLTIINGGLHHVVGNLGACWMVMVLCFVGGWDLQVMVVLEYGHTIPCWVGRAVIFRAWTVWGNNGRGEQRIGIGLIVLNCSSGGKLNSEPSSSPFSGVQHSGDEHR</sequence>
<dbReference type="PANTHER" id="PTHR43721:SF3">
    <property type="entry name" value="GTP-BINDING PROTEIN 2"/>
    <property type="match status" value="1"/>
</dbReference>
<dbReference type="Proteomes" id="UP001153148">
    <property type="component" value="Unassembled WGS sequence"/>
</dbReference>
<gene>
    <name evidence="5" type="ORF">TPAB3V08_LOCUS3245</name>
</gene>
<dbReference type="PANTHER" id="PTHR43721">
    <property type="entry name" value="ELONGATION FACTOR TU-RELATED"/>
    <property type="match status" value="1"/>
</dbReference>
<dbReference type="SUPFAM" id="SSF50465">
    <property type="entry name" value="EF-Tu/eEF-1alpha/eIF2-gamma C-terminal domain"/>
    <property type="match status" value="1"/>
</dbReference>
<feature type="region of interest" description="Disordered" evidence="4">
    <location>
        <begin position="247"/>
        <end position="267"/>
    </location>
</feature>
<evidence type="ECO:0000256" key="4">
    <source>
        <dbReference type="SAM" id="MobiDB-lite"/>
    </source>
</evidence>
<dbReference type="InterPro" id="IPR050055">
    <property type="entry name" value="EF-Tu_GTPase"/>
</dbReference>
<comment type="caution">
    <text evidence="5">The sequence shown here is derived from an EMBL/GenBank/DDBJ whole genome shotgun (WGS) entry which is preliminary data.</text>
</comment>
<keyword evidence="6" id="KW-1185">Reference proteome</keyword>
<evidence type="ECO:0000256" key="1">
    <source>
        <dbReference type="ARBA" id="ARBA00004496"/>
    </source>
</evidence>
<proteinExistence type="predicted"/>
<protein>
    <submittedName>
        <fullName evidence="5">Uncharacterized protein</fullName>
    </submittedName>
</protein>
<name>A0ABN7NLM3_TIMPD</name>
<reference evidence="5" key="1">
    <citation type="submission" date="2021-03" db="EMBL/GenBank/DDBJ databases">
        <authorList>
            <person name="Tran Van P."/>
        </authorList>
    </citation>
    <scope>NUCLEOTIDE SEQUENCE</scope>
</reference>
<dbReference type="CDD" id="cd03708">
    <property type="entry name" value="GTPBP_III"/>
    <property type="match status" value="1"/>
</dbReference>
<keyword evidence="2" id="KW-0547">Nucleotide-binding</keyword>
<accession>A0ABN7NLM3</accession>
<evidence type="ECO:0000313" key="6">
    <source>
        <dbReference type="Proteomes" id="UP001153148"/>
    </source>
</evidence>
<evidence type="ECO:0000256" key="2">
    <source>
        <dbReference type="ARBA" id="ARBA00022741"/>
    </source>
</evidence>
<evidence type="ECO:0000313" key="5">
    <source>
        <dbReference type="EMBL" id="CAG2056251.1"/>
    </source>
</evidence>
<keyword evidence="3" id="KW-0342">GTP-binding</keyword>